<keyword evidence="2" id="KW-0547">Nucleotide-binding</keyword>
<feature type="region of interest" description="Disordered" evidence="1">
    <location>
        <begin position="872"/>
        <end position="893"/>
    </location>
</feature>
<dbReference type="EMBL" id="WBJX01000008">
    <property type="protein sequence ID" value="KAB1636059.1"/>
    <property type="molecule type" value="Genomic_DNA"/>
</dbReference>
<accession>A0A7J5AXC1</accession>
<dbReference type="OrthoDB" id="5379188at2"/>
<name>A0A7J5AXC1_9MICO</name>
<dbReference type="AlphaFoldDB" id="A0A7J5AXC1"/>
<dbReference type="GO" id="GO:0005524">
    <property type="term" value="F:ATP binding"/>
    <property type="evidence" value="ECO:0007669"/>
    <property type="project" value="UniProtKB-KW"/>
</dbReference>
<reference evidence="2 3" key="1">
    <citation type="submission" date="2019-09" db="EMBL/GenBank/DDBJ databases">
        <title>Phylogeny of genus Pseudoclavibacter and closely related genus.</title>
        <authorList>
            <person name="Li Y."/>
        </authorList>
    </citation>
    <scope>NUCLEOTIDE SEQUENCE [LARGE SCALE GENOMIC DNA]</scope>
    <source>
        <strain evidence="2 3">THG-MD12</strain>
    </source>
</reference>
<evidence type="ECO:0000313" key="3">
    <source>
        <dbReference type="Proteomes" id="UP000490386"/>
    </source>
</evidence>
<keyword evidence="2" id="KW-0067">ATP-binding</keyword>
<proteinExistence type="predicted"/>
<dbReference type="Proteomes" id="UP000490386">
    <property type="component" value="Unassembled WGS sequence"/>
</dbReference>
<dbReference type="RefSeq" id="WP_151425030.1">
    <property type="nucleotide sequence ID" value="NZ_WBJX01000008.1"/>
</dbReference>
<dbReference type="InterPro" id="IPR027417">
    <property type="entry name" value="P-loop_NTPase"/>
</dbReference>
<keyword evidence="3" id="KW-1185">Reference proteome</keyword>
<protein>
    <submittedName>
        <fullName evidence="2">Large ATP-binding protein</fullName>
    </submittedName>
</protein>
<feature type="compositionally biased region" description="Basic residues" evidence="1">
    <location>
        <begin position="879"/>
        <end position="889"/>
    </location>
</feature>
<organism evidence="2 3">
    <name type="scientific">Pseudoclavibacter terrae</name>
    <dbReference type="NCBI Taxonomy" id="1530195"/>
    <lineage>
        <taxon>Bacteria</taxon>
        <taxon>Bacillati</taxon>
        <taxon>Actinomycetota</taxon>
        <taxon>Actinomycetes</taxon>
        <taxon>Micrococcales</taxon>
        <taxon>Microbacteriaceae</taxon>
        <taxon>Pseudoclavibacter</taxon>
    </lineage>
</organism>
<sequence length="1114" mass="123979">MPNSEHRYLYERLGDHDFQQLVSALLMLQFPDYVPLPLRQADAGRDGIDLKKALVFQVKWSSKGTEKNPVTWLKNAIEGERDKITELAAGGARKYVIVTNVASTGKPGTGTFDKLNSELDNYAKQFGIEMTALWREALNPIVDSAPSETKWSYADMLAGWDLIRYLVADTSEARHDSTLRFLLRRIAASQWNEDEGIKFSQVELDREPLFELFVDVPSRLVRESNFAASRPTDSRELGGTAAYITDKTTATFTLVRGAPGQGKSTLSQYLCQSHRIAWVPDNQEFSTGIAAPAEARFPIRFDLSKYADWIGGNDVFDVNDDERTTKRRRRPAAESTIEAFLAELMTHAGGIESVSATQVHDILSRVPSLIVLDGLDEIGKTSERRRIVNEIDAFCARCSSYTVTPKIVVTTRPNSAGLPEPTSKNFEVIALSSLGPALRDSYLRKWCLVHNVIGNDSRTLRRNFTEKTKEPYIGELAGNPMQLTILLYLLRQHGDATPSQRTELYDAYMGLLLAREANKHPRSVRKHRADLIEIMAFLGWYLQAHSEADGHNGPMPGSEIVAAMKHFQDTYGKPSNVVDELFEAASVRLWALTAKEEGLFEFEVQSLREYFTARYLYNYAGEGDQNFDRTLVFRELLRRPYWLNTVRFYSGNATGSDIYALKAGIEHEVTFGATPHVNVAIWTILCDGVFHSRPLEAASILDTLLSDEALTSIIGAIDSRNIAPIPDPKQGMTAFNRITRLIADNPALPVNYVRVRVLREALGLRNEFFDWWLNQLRGAVGSPSEAAWLRLGADCEVAAGSTASVPGLTVRTAAVAQNVLNTGLIPARGSELEKELMEFVLAGHCTATTSVRSTPAQIAVCLNPDDYYMLSADPPSRRASSKRSGRRSRALQGLRRSGSVYAEIADHRRFKRGEKGSTFPLANTAASLFNEHGRCWLVTEIAVAGAASHLGNGYVRVSQERPFGDDGHPSVLLQETRAHRDDAAWWSNQLQHCHDTLSLSEWSLALWAIAGGSVIEQHLETLSTIASSLPADARQRLTQSMWRVLNSGSVTDRTISVEPPAGLLEEIVQARVSGVKKTPQTWHYVESTTPSLTPLLRVARQHKWFKVDQAAVYR</sequence>
<evidence type="ECO:0000313" key="2">
    <source>
        <dbReference type="EMBL" id="KAB1636059.1"/>
    </source>
</evidence>
<comment type="caution">
    <text evidence="2">The sequence shown here is derived from an EMBL/GenBank/DDBJ whole genome shotgun (WGS) entry which is preliminary data.</text>
</comment>
<gene>
    <name evidence="2" type="ORF">F8O03_17505</name>
</gene>
<evidence type="ECO:0000256" key="1">
    <source>
        <dbReference type="SAM" id="MobiDB-lite"/>
    </source>
</evidence>
<dbReference type="SUPFAM" id="SSF52540">
    <property type="entry name" value="P-loop containing nucleoside triphosphate hydrolases"/>
    <property type="match status" value="1"/>
</dbReference>
<dbReference type="Gene3D" id="3.40.50.300">
    <property type="entry name" value="P-loop containing nucleotide triphosphate hydrolases"/>
    <property type="match status" value="1"/>
</dbReference>